<feature type="region of interest" description="Disordered" evidence="1">
    <location>
        <begin position="29"/>
        <end position="61"/>
    </location>
</feature>
<dbReference type="EMBL" id="AP023354">
    <property type="protein sequence ID" value="BCJ25900.1"/>
    <property type="molecule type" value="Genomic_DNA"/>
</dbReference>
<evidence type="ECO:0000313" key="2">
    <source>
        <dbReference type="EMBL" id="BCJ25900.1"/>
    </source>
</evidence>
<proteinExistence type="predicted"/>
<evidence type="ECO:0000313" key="3">
    <source>
        <dbReference type="Proteomes" id="UP000680750"/>
    </source>
</evidence>
<sequence>MGSIKWLEDQPFDQRDLARLVAHRAQLPGVDDETPCSPSRSGCTAHGVRQLGPADLLEASP</sequence>
<name>A0A810KSA1_9ACTN</name>
<dbReference type="Proteomes" id="UP000680750">
    <property type="component" value="Chromosome"/>
</dbReference>
<gene>
    <name evidence="2" type="ORF">Asera_00080</name>
</gene>
<dbReference type="KEGG" id="aser:Asera_00080"/>
<dbReference type="AlphaFoldDB" id="A0A810KSA1"/>
<protein>
    <submittedName>
        <fullName evidence="2">Uncharacterized protein</fullName>
    </submittedName>
</protein>
<evidence type="ECO:0000256" key="1">
    <source>
        <dbReference type="SAM" id="MobiDB-lite"/>
    </source>
</evidence>
<organism evidence="2 3">
    <name type="scientific">Actinocatenispora sera</name>
    <dbReference type="NCBI Taxonomy" id="390989"/>
    <lineage>
        <taxon>Bacteria</taxon>
        <taxon>Bacillati</taxon>
        <taxon>Actinomycetota</taxon>
        <taxon>Actinomycetes</taxon>
        <taxon>Micromonosporales</taxon>
        <taxon>Micromonosporaceae</taxon>
        <taxon>Actinocatenispora</taxon>
    </lineage>
</organism>
<keyword evidence="3" id="KW-1185">Reference proteome</keyword>
<reference evidence="2" key="1">
    <citation type="submission" date="2020-08" db="EMBL/GenBank/DDBJ databases">
        <title>Whole genome shotgun sequence of Actinocatenispora sera NBRC 101916.</title>
        <authorList>
            <person name="Komaki H."/>
            <person name="Tamura T."/>
        </authorList>
    </citation>
    <scope>NUCLEOTIDE SEQUENCE</scope>
    <source>
        <strain evidence="2">NBRC 101916</strain>
    </source>
</reference>
<dbReference type="RefSeq" id="WP_030445037.1">
    <property type="nucleotide sequence ID" value="NZ_AP023354.1"/>
</dbReference>
<accession>A0A810KSA1</accession>